<evidence type="ECO:0000256" key="8">
    <source>
        <dbReference type="SAM" id="Phobius"/>
    </source>
</evidence>
<evidence type="ECO:0000313" key="11">
    <source>
        <dbReference type="Proteomes" id="UP000440066"/>
    </source>
</evidence>
<gene>
    <name evidence="10" type="ORF">GF867_06190</name>
    <name evidence="9" type="ORF">GIY11_10365</name>
</gene>
<keyword evidence="6 8" id="KW-1133">Transmembrane helix</keyword>
<dbReference type="GO" id="GO:0005886">
    <property type="term" value="C:plasma membrane"/>
    <property type="evidence" value="ECO:0007669"/>
    <property type="project" value="UniProtKB-SubCell"/>
</dbReference>
<dbReference type="Pfam" id="PF03591">
    <property type="entry name" value="AzlC"/>
    <property type="match status" value="1"/>
</dbReference>
<comment type="caution">
    <text evidence="9">The sequence shown here is derived from an EMBL/GenBank/DDBJ whole genome shotgun (WGS) entry which is preliminary data.</text>
</comment>
<evidence type="ECO:0000256" key="2">
    <source>
        <dbReference type="ARBA" id="ARBA00010735"/>
    </source>
</evidence>
<proteinExistence type="inferred from homology"/>
<feature type="transmembrane region" description="Helical" evidence="8">
    <location>
        <begin position="37"/>
        <end position="61"/>
    </location>
</feature>
<dbReference type="AlphaFoldDB" id="A0A844BW89"/>
<dbReference type="InterPro" id="IPR011606">
    <property type="entry name" value="Brnchd-chn_aa_trnsp_permease"/>
</dbReference>
<dbReference type="EMBL" id="WJQT01000006">
    <property type="protein sequence ID" value="MRJ47149.1"/>
    <property type="molecule type" value="Genomic_DNA"/>
</dbReference>
<sequence>MKNALKYSFPLTIPIMAGYVFLGISFGILATSKGLPLYYPVLMGVVIYGGSMQFAAVNLLLAAFNPIGAILLTIMVHARHIFYGITMLVPFNQLKNGFRKIYCMFGLTDETFSLLASLEVPEEQDRNWVYFLVTFLNQCYWVIGCGLGAVIGSNLTFNTEGIEFVLTALFVTIFVEQWLNASSHRPAIIGLVGSAVCLVIFGGANFMIPAMIIILILFSLDYYKEVKQGHE</sequence>
<reference evidence="10 11" key="1">
    <citation type="submission" date="2019-11" db="EMBL/GenBank/DDBJ databases">
        <title>Characterisation of Fundicoccus ignavus gen. nov. sp. nov., a novel genus of the family Aerococcaceae from bulk tank milk.</title>
        <authorList>
            <person name="Siebert A."/>
            <person name="Huptas C."/>
            <person name="Wenning M."/>
            <person name="Scherer S."/>
            <person name="Doll E.V."/>
        </authorList>
    </citation>
    <scope>NUCLEOTIDE SEQUENCE [LARGE SCALE GENOMIC DNA]</scope>
    <source>
        <strain evidence="10 11">DSM 109652</strain>
    </source>
</reference>
<dbReference type="Proteomes" id="UP000469870">
    <property type="component" value="Unassembled WGS sequence"/>
</dbReference>
<evidence type="ECO:0000313" key="12">
    <source>
        <dbReference type="Proteomes" id="UP000469870"/>
    </source>
</evidence>
<comment type="subcellular location">
    <subcellularLocation>
        <location evidence="1">Cell membrane</location>
        <topology evidence="1">Multi-pass membrane protein</topology>
    </subcellularLocation>
</comment>
<accession>A0A844BW89</accession>
<keyword evidence="5 8" id="KW-0812">Transmembrane</keyword>
<evidence type="ECO:0000256" key="1">
    <source>
        <dbReference type="ARBA" id="ARBA00004651"/>
    </source>
</evidence>
<evidence type="ECO:0000256" key="5">
    <source>
        <dbReference type="ARBA" id="ARBA00022692"/>
    </source>
</evidence>
<dbReference type="RefSeq" id="WP_153832226.1">
    <property type="nucleotide sequence ID" value="NZ_WJQR01000011.1"/>
</dbReference>
<keyword evidence="3" id="KW-0813">Transport</keyword>
<organism evidence="9 12">
    <name type="scientific">Fundicoccus ignavus</name>
    <dbReference type="NCBI Taxonomy" id="2664442"/>
    <lineage>
        <taxon>Bacteria</taxon>
        <taxon>Bacillati</taxon>
        <taxon>Bacillota</taxon>
        <taxon>Bacilli</taxon>
        <taxon>Lactobacillales</taxon>
        <taxon>Aerococcaceae</taxon>
        <taxon>Fundicoccus</taxon>
    </lineage>
</organism>
<evidence type="ECO:0000313" key="9">
    <source>
        <dbReference type="EMBL" id="MRI82412.1"/>
    </source>
</evidence>
<dbReference type="GO" id="GO:1903785">
    <property type="term" value="P:L-valine transmembrane transport"/>
    <property type="evidence" value="ECO:0007669"/>
    <property type="project" value="TreeGrafter"/>
</dbReference>
<keyword evidence="4" id="KW-1003">Cell membrane</keyword>
<feature type="transmembrane region" description="Helical" evidence="8">
    <location>
        <begin position="187"/>
        <end position="218"/>
    </location>
</feature>
<dbReference type="PANTHER" id="PTHR34979">
    <property type="entry name" value="INNER MEMBRANE PROTEIN YGAZ"/>
    <property type="match status" value="1"/>
</dbReference>
<feature type="transmembrane region" description="Helical" evidence="8">
    <location>
        <begin position="164"/>
        <end position="181"/>
    </location>
</feature>
<evidence type="ECO:0000256" key="6">
    <source>
        <dbReference type="ARBA" id="ARBA00022989"/>
    </source>
</evidence>
<keyword evidence="7 8" id="KW-0472">Membrane</keyword>
<evidence type="ECO:0000256" key="7">
    <source>
        <dbReference type="ARBA" id="ARBA00023136"/>
    </source>
</evidence>
<feature type="transmembrane region" description="Helical" evidence="8">
    <location>
        <begin position="130"/>
        <end position="152"/>
    </location>
</feature>
<dbReference type="Proteomes" id="UP000440066">
    <property type="component" value="Unassembled WGS sequence"/>
</dbReference>
<dbReference type="EMBL" id="WJQR01000011">
    <property type="protein sequence ID" value="MRI82412.1"/>
    <property type="molecule type" value="Genomic_DNA"/>
</dbReference>
<reference evidence="9 12" key="2">
    <citation type="submission" date="2019-11" db="EMBL/GenBank/DDBJ databases">
        <title>Characterisation of Fundicoccus ignavus gen. nov. sp. nov., a novel genus of the family Aerococcaceae isolated from bulk tank milk.</title>
        <authorList>
            <person name="Siebert A."/>
            <person name="Huptas C."/>
            <person name="Wenning M."/>
            <person name="Scherer S."/>
            <person name="Doll E.V."/>
        </authorList>
    </citation>
    <scope>NUCLEOTIDE SEQUENCE [LARGE SCALE GENOMIC DNA]</scope>
    <source>
        <strain evidence="9 12">DSM 109653</strain>
    </source>
</reference>
<feature type="transmembrane region" description="Helical" evidence="8">
    <location>
        <begin position="67"/>
        <end position="89"/>
    </location>
</feature>
<dbReference type="PANTHER" id="PTHR34979:SF1">
    <property type="entry name" value="INNER MEMBRANE PROTEIN YGAZ"/>
    <property type="match status" value="1"/>
</dbReference>
<evidence type="ECO:0000313" key="10">
    <source>
        <dbReference type="EMBL" id="MRJ47149.1"/>
    </source>
</evidence>
<evidence type="ECO:0000256" key="4">
    <source>
        <dbReference type="ARBA" id="ARBA00022475"/>
    </source>
</evidence>
<comment type="similarity">
    <text evidence="2">Belongs to the AzlC family.</text>
</comment>
<feature type="transmembrane region" description="Helical" evidence="8">
    <location>
        <begin position="12"/>
        <end position="30"/>
    </location>
</feature>
<evidence type="ECO:0000256" key="3">
    <source>
        <dbReference type="ARBA" id="ARBA00022448"/>
    </source>
</evidence>
<name>A0A844BW89_9LACT</name>
<protein>
    <submittedName>
        <fullName evidence="9">Branched-chain amino acid ABC transporter permease</fullName>
    </submittedName>
</protein>